<evidence type="ECO:0000256" key="3">
    <source>
        <dbReference type="ARBA" id="ARBA00022692"/>
    </source>
</evidence>
<evidence type="ECO:0000313" key="9">
    <source>
        <dbReference type="Proteomes" id="UP000680638"/>
    </source>
</evidence>
<dbReference type="Pfam" id="PF07690">
    <property type="entry name" value="MFS_1"/>
    <property type="match status" value="2"/>
</dbReference>
<feature type="transmembrane region" description="Helical" evidence="6">
    <location>
        <begin position="145"/>
        <end position="164"/>
    </location>
</feature>
<evidence type="ECO:0000259" key="7">
    <source>
        <dbReference type="PROSITE" id="PS50850"/>
    </source>
</evidence>
<evidence type="ECO:0000256" key="5">
    <source>
        <dbReference type="ARBA" id="ARBA00023136"/>
    </source>
</evidence>
<reference evidence="8 9" key="1">
    <citation type="submission" date="2021-03" db="EMBL/GenBank/DDBJ databases">
        <title>Antimicrobial resistance genes in bacteria isolated from Japanese honey, and their potential for conferring macrolide and lincosamide resistance in the American foulbrood pathogen Paenibacillus larvae.</title>
        <authorList>
            <person name="Okamoto M."/>
            <person name="Kumagai M."/>
            <person name="Kanamori H."/>
            <person name="Takamatsu D."/>
        </authorList>
    </citation>
    <scope>NUCLEOTIDE SEQUENCE [LARGE SCALE GENOMIC DNA]</scope>
    <source>
        <strain evidence="8 9">J21TS3</strain>
    </source>
</reference>
<feature type="transmembrane region" description="Helical" evidence="6">
    <location>
        <begin position="407"/>
        <end position="429"/>
    </location>
</feature>
<name>A0ABQ4LRD2_9BACL</name>
<evidence type="ECO:0000256" key="2">
    <source>
        <dbReference type="ARBA" id="ARBA00022448"/>
    </source>
</evidence>
<dbReference type="PRINTS" id="PR01036">
    <property type="entry name" value="TCRTETB"/>
</dbReference>
<evidence type="ECO:0000313" key="8">
    <source>
        <dbReference type="EMBL" id="GIO65826.1"/>
    </source>
</evidence>
<keyword evidence="9" id="KW-1185">Reference proteome</keyword>
<dbReference type="InterPro" id="IPR011701">
    <property type="entry name" value="MFS"/>
</dbReference>
<comment type="caution">
    <text evidence="8">The sequence shown here is derived from an EMBL/GenBank/DDBJ whole genome shotgun (WGS) entry which is preliminary data.</text>
</comment>
<organism evidence="8 9">
    <name type="scientific">Paenibacillus cookii</name>
    <dbReference type="NCBI Taxonomy" id="157839"/>
    <lineage>
        <taxon>Bacteria</taxon>
        <taxon>Bacillati</taxon>
        <taxon>Bacillota</taxon>
        <taxon>Bacilli</taxon>
        <taxon>Bacillales</taxon>
        <taxon>Paenibacillaceae</taxon>
        <taxon>Paenibacillus</taxon>
    </lineage>
</organism>
<evidence type="ECO:0000256" key="6">
    <source>
        <dbReference type="SAM" id="Phobius"/>
    </source>
</evidence>
<feature type="transmembrane region" description="Helical" evidence="6">
    <location>
        <begin position="20"/>
        <end position="37"/>
    </location>
</feature>
<dbReference type="Gene3D" id="1.20.1720.10">
    <property type="entry name" value="Multidrug resistance protein D"/>
    <property type="match status" value="1"/>
</dbReference>
<dbReference type="EMBL" id="BORW01000002">
    <property type="protein sequence ID" value="GIO65826.1"/>
    <property type="molecule type" value="Genomic_DNA"/>
</dbReference>
<feature type="transmembrane region" description="Helical" evidence="6">
    <location>
        <begin position="315"/>
        <end position="333"/>
    </location>
</feature>
<feature type="transmembrane region" description="Helical" evidence="6">
    <location>
        <begin position="236"/>
        <end position="259"/>
    </location>
</feature>
<keyword evidence="4 6" id="KW-1133">Transmembrane helix</keyword>
<feature type="domain" description="Major facilitator superfamily (MFS) profile" evidence="7">
    <location>
        <begin position="22"/>
        <end position="476"/>
    </location>
</feature>
<dbReference type="Proteomes" id="UP000680638">
    <property type="component" value="Unassembled WGS sequence"/>
</dbReference>
<dbReference type="CDD" id="cd17321">
    <property type="entry name" value="MFS_MMR_MDR_like"/>
    <property type="match status" value="1"/>
</dbReference>
<comment type="subcellular location">
    <subcellularLocation>
        <location evidence="1">Cell membrane</location>
        <topology evidence="1">Multi-pass membrane protein</topology>
    </subcellularLocation>
</comment>
<feature type="transmembrane region" description="Helical" evidence="6">
    <location>
        <begin position="117"/>
        <end position="138"/>
    </location>
</feature>
<dbReference type="InterPro" id="IPR036259">
    <property type="entry name" value="MFS_trans_sf"/>
</dbReference>
<feature type="transmembrane region" description="Helical" evidence="6">
    <location>
        <begin position="211"/>
        <end position="230"/>
    </location>
</feature>
<proteinExistence type="predicted"/>
<dbReference type="RefSeq" id="WP_212947562.1">
    <property type="nucleotide sequence ID" value="NZ_BORW01000002.1"/>
</dbReference>
<feature type="transmembrane region" description="Helical" evidence="6">
    <location>
        <begin position="57"/>
        <end position="76"/>
    </location>
</feature>
<feature type="transmembrane region" description="Helical" evidence="6">
    <location>
        <begin position="345"/>
        <end position="364"/>
    </location>
</feature>
<evidence type="ECO:0000256" key="1">
    <source>
        <dbReference type="ARBA" id="ARBA00004651"/>
    </source>
</evidence>
<dbReference type="InterPro" id="IPR020846">
    <property type="entry name" value="MFS_dom"/>
</dbReference>
<keyword evidence="5 6" id="KW-0472">Membrane</keyword>
<dbReference type="PANTHER" id="PTHR42718">
    <property type="entry name" value="MAJOR FACILITATOR SUPERFAMILY MULTIDRUG TRANSPORTER MFSC"/>
    <property type="match status" value="1"/>
</dbReference>
<feature type="transmembrane region" description="Helical" evidence="6">
    <location>
        <begin position="279"/>
        <end position="303"/>
    </location>
</feature>
<accession>A0ABQ4LRD2</accession>
<evidence type="ECO:0000256" key="4">
    <source>
        <dbReference type="ARBA" id="ARBA00022989"/>
    </source>
</evidence>
<gene>
    <name evidence="8" type="ORF">J21TS3_06470</name>
</gene>
<dbReference type="PANTHER" id="PTHR42718:SF9">
    <property type="entry name" value="MAJOR FACILITATOR SUPERFAMILY MULTIDRUG TRANSPORTER MFSC"/>
    <property type="match status" value="1"/>
</dbReference>
<feature type="transmembrane region" description="Helical" evidence="6">
    <location>
        <begin position="176"/>
        <end position="199"/>
    </location>
</feature>
<protein>
    <submittedName>
        <fullName evidence="8">MFS transporter</fullName>
    </submittedName>
</protein>
<sequence>MVRNNSNEALIPRLSQGKITLLVMTLALSVLVAAITVDMVNPALPLIGEQLGASKARISWVVSGVALILAIGVPLYGRMSDFFDLKKLFIIAVGILSSGSLICALAPNLIVLVAGRMIQGAGMAAIPVLSVVAVSKVLPPGKRGGAFGIIAGSIGIGTASGPIFGGAVGDLWGWQALFWVTLLLSVLVIVGTMYALPSLLPAAQQGKRRPFDVLGGALLGLTAGLLLFGVTQGEAAGFASVSSPGSFAGSVAALICFVWRIHAADDPFVPPVLFANRVYVCALIVSMCSMFAYFAVLVFVPLLVVEANGLSPGQAGLVLLPGGAAVAAFSPVIGRLSDRVGTKRLIVAGASMMGVSTFFLSTYAAGNSPVLVSVGVLGAGIAFALLNSPANSAAVSAVAKDQVGVGVGIFQGSLYLGAGTGAGLIGAVLSARRDAAHPFNPWYGEGAGAYSDAFFITTAVAAVAWIAAWGLRNDGMK</sequence>
<keyword evidence="3 6" id="KW-0812">Transmembrane</keyword>
<feature type="transmembrane region" description="Helical" evidence="6">
    <location>
        <begin position="370"/>
        <end position="386"/>
    </location>
</feature>
<feature type="transmembrane region" description="Helical" evidence="6">
    <location>
        <begin position="449"/>
        <end position="471"/>
    </location>
</feature>
<keyword evidence="2" id="KW-0813">Transport</keyword>
<feature type="transmembrane region" description="Helical" evidence="6">
    <location>
        <begin position="88"/>
        <end position="111"/>
    </location>
</feature>
<dbReference type="SUPFAM" id="SSF103473">
    <property type="entry name" value="MFS general substrate transporter"/>
    <property type="match status" value="1"/>
</dbReference>
<dbReference type="PROSITE" id="PS50850">
    <property type="entry name" value="MFS"/>
    <property type="match status" value="1"/>
</dbReference>
<dbReference type="Gene3D" id="1.20.1250.20">
    <property type="entry name" value="MFS general substrate transporter like domains"/>
    <property type="match status" value="1"/>
</dbReference>